<dbReference type="OrthoDB" id="9806637at2"/>
<dbReference type="Gene3D" id="3.40.50.150">
    <property type="entry name" value="Vaccinia Virus protein VP39"/>
    <property type="match status" value="1"/>
</dbReference>
<dbReference type="GO" id="GO:0070475">
    <property type="term" value="P:rRNA base methylation"/>
    <property type="evidence" value="ECO:0007669"/>
    <property type="project" value="UniProtKB-UniRule"/>
</dbReference>
<dbReference type="EMBL" id="CP003155">
    <property type="protein sequence ID" value="AEV28446.1"/>
    <property type="molecule type" value="Genomic_DNA"/>
</dbReference>
<dbReference type="Pfam" id="PF01795">
    <property type="entry name" value="Methyltransf_5"/>
    <property type="match status" value="1"/>
</dbReference>
<feature type="region of interest" description="Disordered" evidence="7">
    <location>
        <begin position="269"/>
        <end position="296"/>
    </location>
</feature>
<evidence type="ECO:0000256" key="6">
    <source>
        <dbReference type="HAMAP-Rule" id="MF_01007"/>
    </source>
</evidence>
<dbReference type="InterPro" id="IPR023397">
    <property type="entry name" value="SAM-dep_MeTrfase_MraW_recog"/>
</dbReference>
<evidence type="ECO:0000256" key="3">
    <source>
        <dbReference type="ARBA" id="ARBA00022603"/>
    </source>
</evidence>
<dbReference type="NCBIfam" id="TIGR00006">
    <property type="entry name" value="16S rRNA (cytosine(1402)-N(4))-methyltransferase RsmH"/>
    <property type="match status" value="1"/>
</dbReference>
<protein>
    <recommendedName>
        <fullName evidence="6">Ribosomal RNA small subunit methyltransferase H</fullName>
        <ecNumber evidence="6">2.1.1.199</ecNumber>
    </recommendedName>
    <alternativeName>
        <fullName evidence="6">16S rRNA m(4)C1402 methyltransferase</fullName>
    </alternativeName>
    <alternativeName>
        <fullName evidence="6">rRNA (cytosine-N(4)-)-methyltransferase RsmH</fullName>
    </alternativeName>
</protein>
<name>G8QXE5_SPHPG</name>
<proteinExistence type="inferred from homology"/>
<accession>G8QXE5</accession>
<dbReference type="HOGENOM" id="CLU_038422_2_0_12"/>
<evidence type="ECO:0000256" key="7">
    <source>
        <dbReference type="SAM" id="MobiDB-lite"/>
    </source>
</evidence>
<organism evidence="8 9">
    <name type="scientific">Sphaerochaeta pleomorpha (strain ATCC BAA-1885 / DSM 22778 / Grapes)</name>
    <dbReference type="NCBI Taxonomy" id="158190"/>
    <lineage>
        <taxon>Bacteria</taxon>
        <taxon>Pseudomonadati</taxon>
        <taxon>Spirochaetota</taxon>
        <taxon>Spirochaetia</taxon>
        <taxon>Spirochaetales</taxon>
        <taxon>Sphaerochaetaceae</taxon>
        <taxon>Sphaerochaeta</taxon>
    </lineage>
</organism>
<comment type="catalytic activity">
    <reaction evidence="6">
        <text>cytidine(1402) in 16S rRNA + S-adenosyl-L-methionine = N(4)-methylcytidine(1402) in 16S rRNA + S-adenosyl-L-homocysteine + H(+)</text>
        <dbReference type="Rhea" id="RHEA:42928"/>
        <dbReference type="Rhea" id="RHEA-COMP:10286"/>
        <dbReference type="Rhea" id="RHEA-COMP:10287"/>
        <dbReference type="ChEBI" id="CHEBI:15378"/>
        <dbReference type="ChEBI" id="CHEBI:57856"/>
        <dbReference type="ChEBI" id="CHEBI:59789"/>
        <dbReference type="ChEBI" id="CHEBI:74506"/>
        <dbReference type="ChEBI" id="CHEBI:82748"/>
        <dbReference type="EC" id="2.1.1.199"/>
    </reaction>
</comment>
<dbReference type="EC" id="2.1.1.199" evidence="6"/>
<dbReference type="PIRSF" id="PIRSF004486">
    <property type="entry name" value="MraW"/>
    <property type="match status" value="1"/>
</dbReference>
<dbReference type="STRING" id="158190.SpiGrapes_0597"/>
<evidence type="ECO:0000256" key="2">
    <source>
        <dbReference type="ARBA" id="ARBA00022552"/>
    </source>
</evidence>
<comment type="similarity">
    <text evidence="1 6">Belongs to the methyltransferase superfamily. RsmH family.</text>
</comment>
<dbReference type="GO" id="GO:0005737">
    <property type="term" value="C:cytoplasm"/>
    <property type="evidence" value="ECO:0007669"/>
    <property type="project" value="UniProtKB-SubCell"/>
</dbReference>
<dbReference type="PANTHER" id="PTHR11265">
    <property type="entry name" value="S-ADENOSYL-METHYLTRANSFERASE MRAW"/>
    <property type="match status" value="1"/>
</dbReference>
<feature type="binding site" evidence="6">
    <location>
        <position position="54"/>
    </location>
    <ligand>
        <name>S-adenosyl-L-methionine</name>
        <dbReference type="ChEBI" id="CHEBI:59789"/>
    </ligand>
</feature>
<comment type="function">
    <text evidence="6">Specifically methylates the N4 position of cytidine in position 1402 (C1402) of 16S rRNA.</text>
</comment>
<evidence type="ECO:0000256" key="4">
    <source>
        <dbReference type="ARBA" id="ARBA00022679"/>
    </source>
</evidence>
<dbReference type="Gene3D" id="1.10.150.170">
    <property type="entry name" value="Putative methyltransferase TM0872, insert domain"/>
    <property type="match status" value="1"/>
</dbReference>
<evidence type="ECO:0000313" key="9">
    <source>
        <dbReference type="Proteomes" id="UP000005632"/>
    </source>
</evidence>
<dbReference type="HAMAP" id="MF_01007">
    <property type="entry name" value="16SrRNA_methyltr_H"/>
    <property type="match status" value="1"/>
</dbReference>
<evidence type="ECO:0000256" key="1">
    <source>
        <dbReference type="ARBA" id="ARBA00010396"/>
    </source>
</evidence>
<keyword evidence="5 6" id="KW-0949">S-adenosyl-L-methionine</keyword>
<reference evidence="8 9" key="1">
    <citation type="submission" date="2011-11" db="EMBL/GenBank/DDBJ databases">
        <title>Complete sequence of Spirochaeta sp. grapes.</title>
        <authorList>
            <consortium name="US DOE Joint Genome Institute"/>
            <person name="Lucas S."/>
            <person name="Han J."/>
            <person name="Lapidus A."/>
            <person name="Cheng J.-F."/>
            <person name="Goodwin L."/>
            <person name="Pitluck S."/>
            <person name="Peters L."/>
            <person name="Ovchinnikova G."/>
            <person name="Munk A.C."/>
            <person name="Detter J.C."/>
            <person name="Han C."/>
            <person name="Tapia R."/>
            <person name="Land M."/>
            <person name="Hauser L."/>
            <person name="Kyrpides N."/>
            <person name="Ivanova N."/>
            <person name="Pagani I."/>
            <person name="Ritalahtilisa K."/>
            <person name="Loeffler F."/>
            <person name="Woyke T."/>
        </authorList>
    </citation>
    <scope>NUCLEOTIDE SEQUENCE [LARGE SCALE GENOMIC DNA]</scope>
    <source>
        <strain evidence="9">ATCC BAA-1885 / DSM 22778 / Grapes</strain>
    </source>
</reference>
<keyword evidence="9" id="KW-1185">Reference proteome</keyword>
<comment type="subcellular location">
    <subcellularLocation>
        <location evidence="6">Cytoplasm</location>
    </subcellularLocation>
</comment>
<dbReference type="SUPFAM" id="SSF53335">
    <property type="entry name" value="S-adenosyl-L-methionine-dependent methyltransferases"/>
    <property type="match status" value="1"/>
</dbReference>
<keyword evidence="2 6" id="KW-0698">rRNA processing</keyword>
<dbReference type="SUPFAM" id="SSF81799">
    <property type="entry name" value="Putative methyltransferase TM0872, insert domain"/>
    <property type="match status" value="1"/>
</dbReference>
<dbReference type="KEGG" id="sgp:SpiGrapes_0597"/>
<dbReference type="PANTHER" id="PTHR11265:SF0">
    <property type="entry name" value="12S RRNA N4-METHYLCYTIDINE METHYLTRANSFERASE"/>
    <property type="match status" value="1"/>
</dbReference>
<keyword evidence="3 6" id="KW-0489">Methyltransferase</keyword>
<gene>
    <name evidence="6" type="primary">rsmH</name>
    <name evidence="8" type="ordered locus">SpiGrapes_0597</name>
</gene>
<feature type="binding site" evidence="6">
    <location>
        <position position="81"/>
    </location>
    <ligand>
        <name>S-adenosyl-L-methionine</name>
        <dbReference type="ChEBI" id="CHEBI:59789"/>
    </ligand>
</feature>
<sequence>MEYVHYSVMKEEVLQYLVPPTDRPAYMVDCTCGEGGHTYMFLSKYPNLHVTGLDRDSGIQQKAINRMAEFKDRFTPVLTWFDEYFKDYEGPALDLVLFDLGISSYHFEESERGFSFKKGEELDMRLDKSAPISAQDVVNGYQEERLADVIYKYGEERYSRRIARAIVEKRKLGRITQSDELASIIYKSVPSAYRYGRIHPATRSFQAIRIEVNRELDRIEPAIKGALAALRPGGRVAVISFHSLEDRQVKWLFKSLGEGDNPSIKILTKKPLIPTENESSENPPSRSAKLRVVEKL</sequence>
<feature type="binding site" evidence="6">
    <location>
        <position position="99"/>
    </location>
    <ligand>
        <name>S-adenosyl-L-methionine</name>
        <dbReference type="ChEBI" id="CHEBI:59789"/>
    </ligand>
</feature>
<evidence type="ECO:0000256" key="5">
    <source>
        <dbReference type="ARBA" id="ARBA00022691"/>
    </source>
</evidence>
<dbReference type="eggNOG" id="COG0275">
    <property type="taxonomic scope" value="Bacteria"/>
</dbReference>
<dbReference type="RefSeq" id="WP_014269295.1">
    <property type="nucleotide sequence ID" value="NC_016633.1"/>
</dbReference>
<keyword evidence="4 6" id="KW-0808">Transferase</keyword>
<feature type="binding site" evidence="6">
    <location>
        <begin position="35"/>
        <end position="37"/>
    </location>
    <ligand>
        <name>S-adenosyl-L-methionine</name>
        <dbReference type="ChEBI" id="CHEBI:59789"/>
    </ligand>
</feature>
<evidence type="ECO:0000313" key="8">
    <source>
        <dbReference type="EMBL" id="AEV28446.1"/>
    </source>
</evidence>
<dbReference type="InterPro" id="IPR029063">
    <property type="entry name" value="SAM-dependent_MTases_sf"/>
</dbReference>
<feature type="compositionally biased region" description="Low complexity" evidence="7">
    <location>
        <begin position="276"/>
        <end position="285"/>
    </location>
</feature>
<dbReference type="GO" id="GO:0071424">
    <property type="term" value="F:rRNA (cytosine-N4-)-methyltransferase activity"/>
    <property type="evidence" value="ECO:0007669"/>
    <property type="project" value="UniProtKB-UniRule"/>
</dbReference>
<dbReference type="Proteomes" id="UP000005632">
    <property type="component" value="Chromosome"/>
</dbReference>
<feature type="binding site" evidence="6">
    <location>
        <position position="106"/>
    </location>
    <ligand>
        <name>S-adenosyl-L-methionine</name>
        <dbReference type="ChEBI" id="CHEBI:59789"/>
    </ligand>
</feature>
<dbReference type="InterPro" id="IPR002903">
    <property type="entry name" value="RsmH"/>
</dbReference>
<dbReference type="AlphaFoldDB" id="G8QXE5"/>
<keyword evidence="6" id="KW-0963">Cytoplasm</keyword>